<evidence type="ECO:0000256" key="1">
    <source>
        <dbReference type="SAM" id="MobiDB-lite"/>
    </source>
</evidence>
<accession>L0RA70</accession>
<evidence type="ECO:0000313" key="2">
    <source>
        <dbReference type="EMBL" id="CCO23654.1"/>
    </source>
</evidence>
<feature type="region of interest" description="Disordered" evidence="1">
    <location>
        <begin position="43"/>
        <end position="62"/>
    </location>
</feature>
<proteinExistence type="predicted"/>
<name>L0RA70_9BACT</name>
<dbReference type="HOGENOM" id="CLU_2896736_0_0_7"/>
<dbReference type="AlphaFoldDB" id="L0RA70"/>
<dbReference type="Proteomes" id="UP000010808">
    <property type="component" value="Chromosome"/>
</dbReference>
<organism evidence="2 3">
    <name type="scientific">Maridesulfovibrio hydrothermalis AM13 = DSM 14728</name>
    <dbReference type="NCBI Taxonomy" id="1121451"/>
    <lineage>
        <taxon>Bacteria</taxon>
        <taxon>Pseudomonadati</taxon>
        <taxon>Thermodesulfobacteriota</taxon>
        <taxon>Desulfovibrionia</taxon>
        <taxon>Desulfovibrionales</taxon>
        <taxon>Desulfovibrionaceae</taxon>
        <taxon>Maridesulfovibrio</taxon>
    </lineage>
</organism>
<sequence length="62" mass="6901">MKKSCDESLPQGERGYKLVAQTAQKAHSADFFWAGAFKKRGVRNVEKSAKHRQTSGREAGFS</sequence>
<dbReference type="KEGG" id="dhy:DESAM_21377"/>
<dbReference type="EMBL" id="FO203522">
    <property type="protein sequence ID" value="CCO23654.1"/>
    <property type="molecule type" value="Genomic_DNA"/>
</dbReference>
<protein>
    <submittedName>
        <fullName evidence="2">Uncharacterized protein</fullName>
    </submittedName>
</protein>
<evidence type="ECO:0000313" key="3">
    <source>
        <dbReference type="Proteomes" id="UP000010808"/>
    </source>
</evidence>
<keyword evidence="3" id="KW-1185">Reference proteome</keyword>
<gene>
    <name evidence="2" type="ORF">DESAM_21377</name>
</gene>
<reference evidence="2 3" key="1">
    <citation type="submission" date="2012-10" db="EMBL/GenBank/DDBJ databases">
        <authorList>
            <person name="Genoscope - CEA"/>
        </authorList>
    </citation>
    <scope>NUCLEOTIDE SEQUENCE [LARGE SCALE GENOMIC DNA]</scope>
    <source>
        <strain evidence="3">AM13 / DSM 14728</strain>
    </source>
</reference>